<evidence type="ECO:0000256" key="2">
    <source>
        <dbReference type="SAM" id="MobiDB-lite"/>
    </source>
</evidence>
<evidence type="ECO:0000313" key="4">
    <source>
        <dbReference type="EMBL" id="SOE52974.1"/>
    </source>
</evidence>
<sequence length="392" mass="42590">MTTSQRNETTIAGDRRDAVLSPPDLPDDKRENRFDRVMAMAASFFRMDQAAIVLAGRDSPLVKGQFGDDLVRPAFSGSFTETQTLLVIEDASTDPRFAGNSIVDDPNSVRLYVSIPLRSPGGEPIGTFTMSSTRTRLFSEAERTHVQRIATWLEEELAYQSEMTRAAEVQYALRPKIEVKLSGYEVVGTSTPSRAVGGDFFDWYPVPGGLGLTLADVMGKGVGAAILAATVRAVIRTAAGNWGVAGTVRRAARLLELDLDGTESFVTLFHAHLRPDDGRLRYVDAGHGLTLIVRADGKSERLAQTDLPLGTGLELDWRRHTVWLNEGDTLISFSDGVLDLFDGTLASLEDVADIVRQTKTAAHAVSVLTMMAEHAESSDDVVVVAVRRKSAP</sequence>
<organism evidence="4 5">
    <name type="scientific">Salinibacterium xinjiangense</name>
    <dbReference type="NCBI Taxonomy" id="386302"/>
    <lineage>
        <taxon>Bacteria</taxon>
        <taxon>Bacillati</taxon>
        <taxon>Actinomycetota</taxon>
        <taxon>Actinomycetes</taxon>
        <taxon>Micrococcales</taxon>
        <taxon>Microbacteriaceae</taxon>
        <taxon>Salinibacterium</taxon>
    </lineage>
</organism>
<dbReference type="InterPro" id="IPR036457">
    <property type="entry name" value="PPM-type-like_dom_sf"/>
</dbReference>
<dbReference type="EMBL" id="OCST01000001">
    <property type="protein sequence ID" value="SOE52974.1"/>
    <property type="molecule type" value="Genomic_DNA"/>
</dbReference>
<proteinExistence type="predicted"/>
<dbReference type="SMART" id="SM00331">
    <property type="entry name" value="PP2C_SIG"/>
    <property type="match status" value="1"/>
</dbReference>
<evidence type="ECO:0000313" key="5">
    <source>
        <dbReference type="Proteomes" id="UP000219440"/>
    </source>
</evidence>
<dbReference type="Proteomes" id="UP000219440">
    <property type="component" value="Unassembled WGS sequence"/>
</dbReference>
<dbReference type="InterPro" id="IPR052016">
    <property type="entry name" value="Bact_Sigma-Reg"/>
</dbReference>
<dbReference type="PANTHER" id="PTHR43156:SF2">
    <property type="entry name" value="STAGE II SPORULATION PROTEIN E"/>
    <property type="match status" value="1"/>
</dbReference>
<dbReference type="PANTHER" id="PTHR43156">
    <property type="entry name" value="STAGE II SPORULATION PROTEIN E-RELATED"/>
    <property type="match status" value="1"/>
</dbReference>
<keyword evidence="1" id="KW-0378">Hydrolase</keyword>
<name>A0A2C8YR03_9MICO</name>
<keyword evidence="5" id="KW-1185">Reference proteome</keyword>
<dbReference type="RefSeq" id="WP_218839959.1">
    <property type="nucleotide sequence ID" value="NZ_OCST01000001.1"/>
</dbReference>
<accession>A0A2C8YR03</accession>
<dbReference type="GO" id="GO:0016791">
    <property type="term" value="F:phosphatase activity"/>
    <property type="evidence" value="ECO:0007669"/>
    <property type="project" value="TreeGrafter"/>
</dbReference>
<dbReference type="SUPFAM" id="SSF81606">
    <property type="entry name" value="PP2C-like"/>
    <property type="match status" value="1"/>
</dbReference>
<reference evidence="4 5" key="1">
    <citation type="submission" date="2017-09" db="EMBL/GenBank/DDBJ databases">
        <authorList>
            <person name="Ehlers B."/>
            <person name="Leendertz F.H."/>
        </authorList>
    </citation>
    <scope>NUCLEOTIDE SEQUENCE [LARGE SCALE GENOMIC DNA]</scope>
    <source>
        <strain evidence="4 5">CGMCC 1.05381</strain>
    </source>
</reference>
<gene>
    <name evidence="4" type="ORF">SAMN06296378_0486</name>
</gene>
<evidence type="ECO:0000256" key="1">
    <source>
        <dbReference type="ARBA" id="ARBA00022801"/>
    </source>
</evidence>
<dbReference type="Gene3D" id="3.30.450.40">
    <property type="match status" value="1"/>
</dbReference>
<evidence type="ECO:0000259" key="3">
    <source>
        <dbReference type="SMART" id="SM00331"/>
    </source>
</evidence>
<dbReference type="Pfam" id="PF07228">
    <property type="entry name" value="SpoIIE"/>
    <property type="match status" value="1"/>
</dbReference>
<dbReference type="AlphaFoldDB" id="A0A2C8YR03"/>
<dbReference type="InterPro" id="IPR003018">
    <property type="entry name" value="GAF"/>
</dbReference>
<dbReference type="SUPFAM" id="SSF55781">
    <property type="entry name" value="GAF domain-like"/>
    <property type="match status" value="1"/>
</dbReference>
<dbReference type="Pfam" id="PF01590">
    <property type="entry name" value="GAF"/>
    <property type="match status" value="1"/>
</dbReference>
<protein>
    <submittedName>
        <fullName evidence="4">Serine phosphatase</fullName>
    </submittedName>
</protein>
<feature type="domain" description="PPM-type phosphatase" evidence="3">
    <location>
        <begin position="181"/>
        <end position="388"/>
    </location>
</feature>
<feature type="compositionally biased region" description="Polar residues" evidence="2">
    <location>
        <begin position="1"/>
        <end position="10"/>
    </location>
</feature>
<dbReference type="Gene3D" id="3.60.40.10">
    <property type="entry name" value="PPM-type phosphatase domain"/>
    <property type="match status" value="1"/>
</dbReference>
<dbReference type="InterPro" id="IPR029016">
    <property type="entry name" value="GAF-like_dom_sf"/>
</dbReference>
<feature type="region of interest" description="Disordered" evidence="2">
    <location>
        <begin position="1"/>
        <end position="30"/>
    </location>
</feature>
<dbReference type="InterPro" id="IPR001932">
    <property type="entry name" value="PPM-type_phosphatase-like_dom"/>
</dbReference>